<name>A0ABS2H939_9BACL</name>
<feature type="non-terminal residue" evidence="1">
    <location>
        <position position="1"/>
    </location>
</feature>
<proteinExistence type="predicted"/>
<comment type="caution">
    <text evidence="1">The sequence shown here is derived from an EMBL/GenBank/DDBJ whole genome shotgun (WGS) entry which is preliminary data.</text>
</comment>
<evidence type="ECO:0000313" key="2">
    <source>
        <dbReference type="Proteomes" id="UP001516620"/>
    </source>
</evidence>
<evidence type="ECO:0008006" key="3">
    <source>
        <dbReference type="Google" id="ProtNLM"/>
    </source>
</evidence>
<dbReference type="RefSeq" id="WP_204801186.1">
    <property type="nucleotide sequence ID" value="NZ_JADCNN020000024.1"/>
</dbReference>
<reference evidence="1 2" key="1">
    <citation type="submission" date="2021-01" db="EMBL/GenBank/DDBJ databases">
        <title>Paenibacillus sp.nov. isolated from the rhizosphere soil of tomato plant.</title>
        <authorList>
            <person name="Thin K.K."/>
            <person name="Zhang X."/>
            <person name="He S."/>
        </authorList>
    </citation>
    <scope>NUCLEOTIDE SEQUENCE [LARGE SCALE GENOMIC DNA]</scope>
    <source>
        <strain evidence="1 2">DXFW5</strain>
    </source>
</reference>
<accession>A0ABS2H939</accession>
<dbReference type="Proteomes" id="UP001516620">
    <property type="component" value="Unassembled WGS sequence"/>
</dbReference>
<sequence>LPRKNCNSAVIFEKVARHGRKPAKVQVIFFDSVYMRRLGLKSLHFCRYFDKSAVSFSNNCIFAGISEEVTYPYVSCNTLQILNRSAPTGRFSHTLNHEYFPPHTPTLKRTTHPPWQIIKLWYNVDKVKESQSQLQTEIVYFEGT</sequence>
<dbReference type="EMBL" id="JADCNN020000024">
    <property type="protein sequence ID" value="MBM6997925.1"/>
    <property type="molecule type" value="Genomic_DNA"/>
</dbReference>
<evidence type="ECO:0000313" key="1">
    <source>
        <dbReference type="EMBL" id="MBM6997925.1"/>
    </source>
</evidence>
<protein>
    <recommendedName>
        <fullName evidence="3">Transposase</fullName>
    </recommendedName>
</protein>
<gene>
    <name evidence="1" type="ORF">IM700_019855</name>
</gene>
<organism evidence="1 2">
    <name type="scientific">Paenibacillus rhizolycopersici</name>
    <dbReference type="NCBI Taxonomy" id="2780073"/>
    <lineage>
        <taxon>Bacteria</taxon>
        <taxon>Bacillati</taxon>
        <taxon>Bacillota</taxon>
        <taxon>Bacilli</taxon>
        <taxon>Bacillales</taxon>
        <taxon>Paenibacillaceae</taxon>
        <taxon>Paenibacillus</taxon>
    </lineage>
</organism>
<keyword evidence="2" id="KW-1185">Reference proteome</keyword>